<evidence type="ECO:0000313" key="2">
    <source>
        <dbReference type="EMBL" id="AJA44785.1"/>
    </source>
</evidence>
<feature type="transmembrane region" description="Helical" evidence="1">
    <location>
        <begin position="221"/>
        <end position="243"/>
    </location>
</feature>
<sequence length="320" mass="37443">MYIRSPLLFSSIFFIVILLSNIVYFELPNKMNFIEIIYLQFMPNLTFFFFTLLLTSFFFNKNGSQTFIKGKRNNIIILALLYSVIFFVVNFLIKQLIIKWTSVTVIKMYKFKSSMGTNEIEQIFNIIVTLVSCPWTLIINGIILMLLIRYANNYYQKISGNKIEINTNLREENEIESRKLYGVIYGSIFCIVTYGLIINIYSPLILTILNADIYYKQYTDMSMMLIMVSSLVITAINFTILYCNCLKYIKKSYQWVPTSSLLPSAGLTTFLFGLGIIITSLIMIPFIVIFKSYLLFICWACFGFVLLYFISRYFIKRYFG</sequence>
<gene>
    <name evidence="2" type="ORF">FPB0191_00959</name>
</gene>
<keyword evidence="1" id="KW-0812">Transmembrane</keyword>
<reference evidence="2 3" key="1">
    <citation type="journal article" date="2014" name="Appl. Environ. Microbiol.">
        <title>Gut symbionts from distinct hosts exhibit genotoxic activity via divergent colibactin biosynthetic pathways.</title>
        <authorList>
            <person name="Engel P."/>
            <person name="Vizcaino M.I."/>
            <person name="Crawford J.M."/>
        </authorList>
    </citation>
    <scope>NUCLEOTIDE SEQUENCE [LARGE SCALE GENOMIC DNA]</scope>
    <source>
        <strain evidence="2 3">PEB0191</strain>
    </source>
</reference>
<keyword evidence="1" id="KW-1133">Transmembrane helix</keyword>
<proteinExistence type="predicted"/>
<keyword evidence="1" id="KW-0472">Membrane</keyword>
<accession>A0A0A7RZP9</accession>
<protein>
    <submittedName>
        <fullName evidence="2">Uncharacterized protein</fullName>
    </submittedName>
</protein>
<evidence type="ECO:0000256" key="1">
    <source>
        <dbReference type="SAM" id="Phobius"/>
    </source>
</evidence>
<feature type="transmembrane region" description="Helical" evidence="1">
    <location>
        <begin position="37"/>
        <end position="59"/>
    </location>
</feature>
<feature type="transmembrane region" description="Helical" evidence="1">
    <location>
        <begin position="123"/>
        <end position="148"/>
    </location>
</feature>
<dbReference type="STRING" id="1267021.FPB0191_00959"/>
<dbReference type="Proteomes" id="UP000030901">
    <property type="component" value="Chromosome"/>
</dbReference>
<feature type="transmembrane region" description="Helical" evidence="1">
    <location>
        <begin position="180"/>
        <end position="201"/>
    </location>
</feature>
<dbReference type="RefSeq" id="WP_039104393.1">
    <property type="nucleotide sequence ID" value="NZ_CP009056.1"/>
</dbReference>
<dbReference type="AlphaFoldDB" id="A0A0A7RZP9"/>
<organism evidence="2 3">
    <name type="scientific">Frischella perrara</name>
    <dbReference type="NCBI Taxonomy" id="1267021"/>
    <lineage>
        <taxon>Bacteria</taxon>
        <taxon>Pseudomonadati</taxon>
        <taxon>Pseudomonadota</taxon>
        <taxon>Gammaproteobacteria</taxon>
        <taxon>Orbales</taxon>
        <taxon>Orbaceae</taxon>
        <taxon>Frischella</taxon>
    </lineage>
</organism>
<keyword evidence="3" id="KW-1185">Reference proteome</keyword>
<dbReference type="EMBL" id="CP009056">
    <property type="protein sequence ID" value="AJA44785.1"/>
    <property type="molecule type" value="Genomic_DNA"/>
</dbReference>
<evidence type="ECO:0000313" key="3">
    <source>
        <dbReference type="Proteomes" id="UP000030901"/>
    </source>
</evidence>
<feature type="transmembrane region" description="Helical" evidence="1">
    <location>
        <begin position="7"/>
        <end position="25"/>
    </location>
</feature>
<feature type="transmembrane region" description="Helical" evidence="1">
    <location>
        <begin position="293"/>
        <end position="315"/>
    </location>
</feature>
<feature type="transmembrane region" description="Helical" evidence="1">
    <location>
        <begin position="75"/>
        <end position="93"/>
    </location>
</feature>
<dbReference type="HOGENOM" id="CLU_868060_0_0_6"/>
<dbReference type="KEGG" id="fpp:FPB0191_00959"/>
<feature type="transmembrane region" description="Helical" evidence="1">
    <location>
        <begin position="264"/>
        <end position="287"/>
    </location>
</feature>
<name>A0A0A7RZP9_FRIPE</name>